<accession>A0A510DYJ2</accession>
<gene>
    <name evidence="2" type="ORF">IC006_2364</name>
</gene>
<proteinExistence type="predicted"/>
<dbReference type="EMBL" id="AP018929">
    <property type="protein sequence ID" value="BBG25030.1"/>
    <property type="molecule type" value="Genomic_DNA"/>
</dbReference>
<keyword evidence="3" id="KW-1185">Reference proteome</keyword>
<dbReference type="GeneID" id="69060623"/>
<dbReference type="RefSeq" id="WP_232048912.1">
    <property type="nucleotide sequence ID" value="NZ_AP018929.1"/>
</dbReference>
<dbReference type="AlphaFoldDB" id="A0A510DYJ2"/>
<feature type="region of interest" description="Disordered" evidence="1">
    <location>
        <begin position="1"/>
        <end position="21"/>
    </location>
</feature>
<organism evidence="2 3">
    <name type="scientific">Sulfuracidifex tepidarius</name>
    <dbReference type="NCBI Taxonomy" id="1294262"/>
    <lineage>
        <taxon>Archaea</taxon>
        <taxon>Thermoproteota</taxon>
        <taxon>Thermoprotei</taxon>
        <taxon>Sulfolobales</taxon>
        <taxon>Sulfolobaceae</taxon>
        <taxon>Sulfuracidifex</taxon>
    </lineage>
</organism>
<evidence type="ECO:0000313" key="3">
    <source>
        <dbReference type="Proteomes" id="UP000322983"/>
    </source>
</evidence>
<sequence>MTPSSGQPSEDEEREPTFTPAIPEEGVYEVEYSNKRTNIVRLLPNGFQERKLRRLANECSKLFNGLNYERRQQFFHGEKVDLKGTWDKYYEKYKSTLGVNAQAVMQKNNEAWSSFFSLLKLKKQGKLPSHTNYVSPPRYWKDRETKRSKANPCSKTRSL</sequence>
<evidence type="ECO:0000256" key="1">
    <source>
        <dbReference type="SAM" id="MobiDB-lite"/>
    </source>
</evidence>
<dbReference type="KEGG" id="step:IC006_2364"/>
<reference evidence="2 3" key="1">
    <citation type="journal article" date="2020" name="Int. J. Syst. Evol. Microbiol.">
        <title>Sulfuracidifex tepidarius gen. nov., sp. nov. and transfer of Sulfolobus metallicus Huber and Stetter 1992 to the genus Sulfuracidifex as Sulfuracidifex metallicus comb. nov.</title>
        <authorList>
            <person name="Itoh T."/>
            <person name="Miura T."/>
            <person name="Sakai H.D."/>
            <person name="Kato S."/>
            <person name="Ohkuma M."/>
            <person name="Takashina T."/>
        </authorList>
    </citation>
    <scope>NUCLEOTIDE SEQUENCE [LARGE SCALE GENOMIC DNA]</scope>
    <source>
        <strain evidence="2 3">IC-006</strain>
    </source>
</reference>
<evidence type="ECO:0000313" key="2">
    <source>
        <dbReference type="EMBL" id="BBG25030.1"/>
    </source>
</evidence>
<protein>
    <recommendedName>
        <fullName evidence="4">Transposase putative helix-turn-helix domain-containing protein</fullName>
    </recommendedName>
</protein>
<dbReference type="Proteomes" id="UP000322983">
    <property type="component" value="Chromosome"/>
</dbReference>
<name>A0A510DYJ2_9CREN</name>
<feature type="region of interest" description="Disordered" evidence="1">
    <location>
        <begin position="127"/>
        <end position="159"/>
    </location>
</feature>
<evidence type="ECO:0008006" key="4">
    <source>
        <dbReference type="Google" id="ProtNLM"/>
    </source>
</evidence>